<feature type="transmembrane region" description="Helical" evidence="6">
    <location>
        <begin position="21"/>
        <end position="44"/>
    </location>
</feature>
<comment type="similarity">
    <text evidence="6">Belongs to the binding-protein-dependent transport system permease family.</text>
</comment>
<dbReference type="RefSeq" id="WP_283741121.1">
    <property type="nucleotide sequence ID" value="NZ_JASJEV010000007.1"/>
</dbReference>
<name>A0ABT7AID7_9HYPH</name>
<dbReference type="CDD" id="cd06261">
    <property type="entry name" value="TM_PBP2"/>
    <property type="match status" value="1"/>
</dbReference>
<proteinExistence type="inferred from homology"/>
<keyword evidence="5 6" id="KW-0472">Membrane</keyword>
<feature type="transmembrane region" description="Helical" evidence="6">
    <location>
        <begin position="106"/>
        <end position="132"/>
    </location>
</feature>
<feature type="transmembrane region" description="Helical" evidence="6">
    <location>
        <begin position="138"/>
        <end position="157"/>
    </location>
</feature>
<dbReference type="InterPro" id="IPR051204">
    <property type="entry name" value="ABC_transp_perm/SBD"/>
</dbReference>
<feature type="domain" description="ABC transmembrane type-1" evidence="7">
    <location>
        <begin position="70"/>
        <end position="251"/>
    </location>
</feature>
<evidence type="ECO:0000256" key="2">
    <source>
        <dbReference type="ARBA" id="ARBA00022448"/>
    </source>
</evidence>
<dbReference type="EMBL" id="JASJEV010000007">
    <property type="protein sequence ID" value="MDJ1159138.1"/>
    <property type="molecule type" value="Genomic_DNA"/>
</dbReference>
<gene>
    <name evidence="8" type="ORF">QNA08_12910</name>
</gene>
<dbReference type="InterPro" id="IPR000515">
    <property type="entry name" value="MetI-like"/>
</dbReference>
<organism evidence="8 9">
    <name type="scientific">Chelatococcus albus</name>
    <dbReference type="NCBI Taxonomy" id="3047466"/>
    <lineage>
        <taxon>Bacteria</taxon>
        <taxon>Pseudomonadati</taxon>
        <taxon>Pseudomonadota</taxon>
        <taxon>Alphaproteobacteria</taxon>
        <taxon>Hyphomicrobiales</taxon>
        <taxon>Chelatococcaceae</taxon>
        <taxon>Chelatococcus</taxon>
    </lineage>
</organism>
<evidence type="ECO:0000256" key="1">
    <source>
        <dbReference type="ARBA" id="ARBA00004651"/>
    </source>
</evidence>
<evidence type="ECO:0000256" key="3">
    <source>
        <dbReference type="ARBA" id="ARBA00022692"/>
    </source>
</evidence>
<dbReference type="SUPFAM" id="SSF161098">
    <property type="entry name" value="MetI-like"/>
    <property type="match status" value="1"/>
</dbReference>
<dbReference type="PANTHER" id="PTHR30177:SF32">
    <property type="entry name" value="GLYCINE BETAINE UPTAKE SYSTEM PERMEASE PROTEIN YEHW"/>
    <property type="match status" value="1"/>
</dbReference>
<comment type="caution">
    <text evidence="8">The sequence shown here is derived from an EMBL/GenBank/DDBJ whole genome shotgun (WGS) entry which is preliminary data.</text>
</comment>
<dbReference type="Gene3D" id="1.10.3720.10">
    <property type="entry name" value="MetI-like"/>
    <property type="match status" value="1"/>
</dbReference>
<dbReference type="Proteomes" id="UP001321492">
    <property type="component" value="Unassembled WGS sequence"/>
</dbReference>
<keyword evidence="9" id="KW-1185">Reference proteome</keyword>
<dbReference type="InterPro" id="IPR035906">
    <property type="entry name" value="MetI-like_sf"/>
</dbReference>
<dbReference type="PANTHER" id="PTHR30177">
    <property type="entry name" value="GLYCINE BETAINE/L-PROLINE TRANSPORT SYSTEM PERMEASE PROTEIN PROW"/>
    <property type="match status" value="1"/>
</dbReference>
<protein>
    <submittedName>
        <fullName evidence="8">ABC transporter permease</fullName>
    </submittedName>
</protein>
<feature type="transmembrane region" description="Helical" evidence="6">
    <location>
        <begin position="199"/>
        <end position="218"/>
    </location>
</feature>
<evidence type="ECO:0000259" key="7">
    <source>
        <dbReference type="PROSITE" id="PS50928"/>
    </source>
</evidence>
<feature type="transmembrane region" description="Helical" evidence="6">
    <location>
        <begin position="64"/>
        <end position="94"/>
    </location>
</feature>
<keyword evidence="3 6" id="KW-0812">Transmembrane</keyword>
<evidence type="ECO:0000313" key="9">
    <source>
        <dbReference type="Proteomes" id="UP001321492"/>
    </source>
</evidence>
<reference evidence="8 9" key="1">
    <citation type="submission" date="2023-05" db="EMBL/GenBank/DDBJ databases">
        <title>Chelatococcus sp. nov., a moderately thermophilic bacterium isolated from hot spring microbial mat.</title>
        <authorList>
            <person name="Hu C.-J."/>
            <person name="Li W.-J."/>
        </authorList>
    </citation>
    <scope>NUCLEOTIDE SEQUENCE [LARGE SCALE GENOMIC DNA]</scope>
    <source>
        <strain evidence="8 9">SYSU G07232</strain>
    </source>
</reference>
<dbReference type="Pfam" id="PF00528">
    <property type="entry name" value="BPD_transp_1"/>
    <property type="match status" value="1"/>
</dbReference>
<evidence type="ECO:0000256" key="6">
    <source>
        <dbReference type="RuleBase" id="RU363032"/>
    </source>
</evidence>
<evidence type="ECO:0000256" key="5">
    <source>
        <dbReference type="ARBA" id="ARBA00023136"/>
    </source>
</evidence>
<evidence type="ECO:0000256" key="4">
    <source>
        <dbReference type="ARBA" id="ARBA00022989"/>
    </source>
</evidence>
<feature type="transmembrane region" description="Helical" evidence="6">
    <location>
        <begin position="230"/>
        <end position="251"/>
    </location>
</feature>
<dbReference type="PROSITE" id="PS50928">
    <property type="entry name" value="ABC_TM1"/>
    <property type="match status" value="1"/>
</dbReference>
<keyword evidence="2 6" id="KW-0813">Transport</keyword>
<sequence>MPAGTTDRILPTAPAEGQRRAAVLASPLVWLALALVALVLFMPATEPLFRALFPELARPVYTRASFLALAVSHIGLVAASSLAAVVAGLAAGLFVTRRAGREFLPIVQAIAAIGQTFPPVAVLAISVPLIGYGAAPTLVALTLYGVLPILGNTIAGLETVSPAAREAARGMGFPPLRRLLEVELPLAAPVIMAGIRTSVIINIGTATVGSTVGALSLGSPIIEGLSGNNTAYVVQGAVVVGLLAIVTDLLFERLERRLTPGRR</sequence>
<keyword evidence="4 6" id="KW-1133">Transmembrane helix</keyword>
<evidence type="ECO:0000313" key="8">
    <source>
        <dbReference type="EMBL" id="MDJ1159138.1"/>
    </source>
</evidence>
<comment type="subcellular location">
    <subcellularLocation>
        <location evidence="1 6">Cell membrane</location>
        <topology evidence="1 6">Multi-pass membrane protein</topology>
    </subcellularLocation>
</comment>
<accession>A0ABT7AID7</accession>